<gene>
    <name evidence="2" type="ORF">CTI12_AA250560</name>
</gene>
<feature type="transmembrane region" description="Helical" evidence="1">
    <location>
        <begin position="68"/>
        <end position="100"/>
    </location>
</feature>
<evidence type="ECO:0000313" key="2">
    <source>
        <dbReference type="EMBL" id="PWA74614.1"/>
    </source>
</evidence>
<proteinExistence type="predicted"/>
<evidence type="ECO:0000313" key="3">
    <source>
        <dbReference type="Proteomes" id="UP000245207"/>
    </source>
</evidence>
<dbReference type="OrthoDB" id="1166648at2759"/>
<evidence type="ECO:0000256" key="1">
    <source>
        <dbReference type="SAM" id="Phobius"/>
    </source>
</evidence>
<dbReference type="AlphaFoldDB" id="A0A2U1NM73"/>
<organism evidence="2 3">
    <name type="scientific">Artemisia annua</name>
    <name type="common">Sweet wormwood</name>
    <dbReference type="NCBI Taxonomy" id="35608"/>
    <lineage>
        <taxon>Eukaryota</taxon>
        <taxon>Viridiplantae</taxon>
        <taxon>Streptophyta</taxon>
        <taxon>Embryophyta</taxon>
        <taxon>Tracheophyta</taxon>
        <taxon>Spermatophyta</taxon>
        <taxon>Magnoliopsida</taxon>
        <taxon>eudicotyledons</taxon>
        <taxon>Gunneridae</taxon>
        <taxon>Pentapetalae</taxon>
        <taxon>asterids</taxon>
        <taxon>campanulids</taxon>
        <taxon>Asterales</taxon>
        <taxon>Asteraceae</taxon>
        <taxon>Asteroideae</taxon>
        <taxon>Anthemideae</taxon>
        <taxon>Artemisiinae</taxon>
        <taxon>Artemisia</taxon>
    </lineage>
</organism>
<reference evidence="2 3" key="1">
    <citation type="journal article" date="2018" name="Mol. Plant">
        <title>The genome of Artemisia annua provides insight into the evolution of Asteraceae family and artemisinin biosynthesis.</title>
        <authorList>
            <person name="Shen Q."/>
            <person name="Zhang L."/>
            <person name="Liao Z."/>
            <person name="Wang S."/>
            <person name="Yan T."/>
            <person name="Shi P."/>
            <person name="Liu M."/>
            <person name="Fu X."/>
            <person name="Pan Q."/>
            <person name="Wang Y."/>
            <person name="Lv Z."/>
            <person name="Lu X."/>
            <person name="Zhang F."/>
            <person name="Jiang W."/>
            <person name="Ma Y."/>
            <person name="Chen M."/>
            <person name="Hao X."/>
            <person name="Li L."/>
            <person name="Tang Y."/>
            <person name="Lv G."/>
            <person name="Zhou Y."/>
            <person name="Sun X."/>
            <person name="Brodelius P.E."/>
            <person name="Rose J.K.C."/>
            <person name="Tang K."/>
        </authorList>
    </citation>
    <scope>NUCLEOTIDE SEQUENCE [LARGE SCALE GENOMIC DNA]</scope>
    <source>
        <strain evidence="3">cv. Huhao1</strain>
        <tissue evidence="2">Leaf</tissue>
    </source>
</reference>
<keyword evidence="1" id="KW-1133">Transmembrane helix</keyword>
<dbReference type="STRING" id="35608.A0A2U1NM73"/>
<sequence length="121" mass="13970">MDQWNRFVMYNTFTMILSLAIVLVLVSGFPLRNKFLMWVLTIATLFTVVFMVATYLQSLAMMAPDMYVDVASVWVCLIWMLACGVIAFIHTIFFVVWVVMKLSKCKMPEIEKSRNNIVAEV</sequence>
<feature type="transmembrane region" description="Helical" evidence="1">
    <location>
        <begin position="7"/>
        <end position="29"/>
    </location>
</feature>
<feature type="transmembrane region" description="Helical" evidence="1">
    <location>
        <begin position="35"/>
        <end position="56"/>
    </location>
</feature>
<keyword evidence="1" id="KW-0472">Membrane</keyword>
<dbReference type="EMBL" id="PKPP01002539">
    <property type="protein sequence ID" value="PWA74614.1"/>
    <property type="molecule type" value="Genomic_DNA"/>
</dbReference>
<keyword evidence="1" id="KW-0812">Transmembrane</keyword>
<accession>A0A2U1NM73</accession>
<name>A0A2U1NM73_ARTAN</name>
<protein>
    <submittedName>
        <fullName evidence="2">Ankyrin repeat-containing protein</fullName>
    </submittedName>
</protein>
<keyword evidence="3" id="KW-1185">Reference proteome</keyword>
<dbReference type="Proteomes" id="UP000245207">
    <property type="component" value="Unassembled WGS sequence"/>
</dbReference>
<comment type="caution">
    <text evidence="2">The sequence shown here is derived from an EMBL/GenBank/DDBJ whole genome shotgun (WGS) entry which is preliminary data.</text>
</comment>